<dbReference type="InterPro" id="IPR029033">
    <property type="entry name" value="His_PPase_superfam"/>
</dbReference>
<dbReference type="RefSeq" id="WP_188633180.1">
    <property type="nucleotide sequence ID" value="NZ_BMNQ01000032.1"/>
</dbReference>
<dbReference type="Proteomes" id="UP000658382">
    <property type="component" value="Unassembled WGS sequence"/>
</dbReference>
<protein>
    <recommendedName>
        <fullName evidence="5">Histidine phosphatase family protein</fullName>
    </recommendedName>
</protein>
<evidence type="ECO:0000313" key="4">
    <source>
        <dbReference type="Proteomes" id="UP000658382"/>
    </source>
</evidence>
<dbReference type="AlphaFoldDB" id="A0A917UZ54"/>
<dbReference type="EMBL" id="BMNQ01000032">
    <property type="protein sequence ID" value="GGJ99519.1"/>
    <property type="molecule type" value="Genomic_DNA"/>
</dbReference>
<reference evidence="3" key="1">
    <citation type="journal article" date="2014" name="Int. J. Syst. Evol. Microbiol.">
        <title>Complete genome sequence of Corynebacterium casei LMG S-19264T (=DSM 44701T), isolated from a smear-ripened cheese.</title>
        <authorList>
            <consortium name="US DOE Joint Genome Institute (JGI-PGF)"/>
            <person name="Walter F."/>
            <person name="Albersmeier A."/>
            <person name="Kalinowski J."/>
            <person name="Ruckert C."/>
        </authorList>
    </citation>
    <scope>NUCLEOTIDE SEQUENCE</scope>
    <source>
        <strain evidence="3">JCM 12580</strain>
    </source>
</reference>
<sequence length="208" mass="24218">MDCYVAVTLFRHGITQANREQTYLGWYDVPITEYAHKTLKALQSSMPSYDYCLSSDLARCRQTVEILCPNLKHMESDAFREMHFGQWEFKTYADLCQDKTYQNWLSDPFSKRPPDGECFADMEKRVMIGWQSLTKTIHHAGHREVLLVTHGGVIRLLLTKLADEARHFWEWQVPHGSGIRLCWTYHNWREGGRCTSLQVVPTMGNENG</sequence>
<comment type="caution">
    <text evidence="3">The sequence shown here is derived from an EMBL/GenBank/DDBJ whole genome shotgun (WGS) entry which is preliminary data.</text>
</comment>
<feature type="binding site" evidence="2">
    <location>
        <position position="59"/>
    </location>
    <ligand>
        <name>substrate</name>
    </ligand>
</feature>
<keyword evidence="1" id="KW-0378">Hydrolase</keyword>
<reference evidence="3" key="2">
    <citation type="submission" date="2020-09" db="EMBL/GenBank/DDBJ databases">
        <authorList>
            <person name="Sun Q."/>
            <person name="Ohkuma M."/>
        </authorList>
    </citation>
    <scope>NUCLEOTIDE SEQUENCE</scope>
    <source>
        <strain evidence="3">JCM 12580</strain>
    </source>
</reference>
<dbReference type="CDD" id="cd07067">
    <property type="entry name" value="HP_PGM_like"/>
    <property type="match status" value="1"/>
</dbReference>
<dbReference type="InterPro" id="IPR013078">
    <property type="entry name" value="His_Pase_superF_clade-1"/>
</dbReference>
<feature type="binding site" evidence="2">
    <location>
        <begin position="11"/>
        <end position="18"/>
    </location>
    <ligand>
        <name>substrate</name>
    </ligand>
</feature>
<gene>
    <name evidence="3" type="ORF">GCM10007063_22340</name>
</gene>
<evidence type="ECO:0000256" key="2">
    <source>
        <dbReference type="PIRSR" id="PIRSR613078-2"/>
    </source>
</evidence>
<proteinExistence type="predicted"/>
<dbReference type="SUPFAM" id="SSF53254">
    <property type="entry name" value="Phosphoglycerate mutase-like"/>
    <property type="match status" value="1"/>
</dbReference>
<dbReference type="GO" id="GO:0005829">
    <property type="term" value="C:cytosol"/>
    <property type="evidence" value="ECO:0007669"/>
    <property type="project" value="TreeGrafter"/>
</dbReference>
<dbReference type="Gene3D" id="3.40.50.1240">
    <property type="entry name" value="Phosphoglycerate mutase-like"/>
    <property type="match status" value="1"/>
</dbReference>
<evidence type="ECO:0000313" key="3">
    <source>
        <dbReference type="EMBL" id="GGJ99519.1"/>
    </source>
</evidence>
<dbReference type="PANTHER" id="PTHR46517:SF1">
    <property type="entry name" value="FRUCTOSE-2,6-BISPHOSPHATASE TIGAR"/>
    <property type="match status" value="1"/>
</dbReference>
<dbReference type="GO" id="GO:0045820">
    <property type="term" value="P:negative regulation of glycolytic process"/>
    <property type="evidence" value="ECO:0007669"/>
    <property type="project" value="TreeGrafter"/>
</dbReference>
<name>A0A917UZ54_9BACI</name>
<dbReference type="InterPro" id="IPR051695">
    <property type="entry name" value="Phosphoglycerate_Mutase"/>
</dbReference>
<dbReference type="PANTHER" id="PTHR46517">
    <property type="entry name" value="FRUCTOSE-2,6-BISPHOSPHATASE TIGAR"/>
    <property type="match status" value="1"/>
</dbReference>
<dbReference type="Pfam" id="PF00300">
    <property type="entry name" value="His_Phos_1"/>
    <property type="match status" value="1"/>
</dbReference>
<organism evidence="3 4">
    <name type="scientific">Lentibacillus kapialis</name>
    <dbReference type="NCBI Taxonomy" id="340214"/>
    <lineage>
        <taxon>Bacteria</taxon>
        <taxon>Bacillati</taxon>
        <taxon>Bacillota</taxon>
        <taxon>Bacilli</taxon>
        <taxon>Bacillales</taxon>
        <taxon>Bacillaceae</taxon>
        <taxon>Lentibacillus</taxon>
    </lineage>
</organism>
<accession>A0A917UZ54</accession>
<dbReference type="GO" id="GO:0004331">
    <property type="term" value="F:fructose-2,6-bisphosphate 2-phosphatase activity"/>
    <property type="evidence" value="ECO:0007669"/>
    <property type="project" value="TreeGrafter"/>
</dbReference>
<evidence type="ECO:0008006" key="5">
    <source>
        <dbReference type="Google" id="ProtNLM"/>
    </source>
</evidence>
<keyword evidence="4" id="KW-1185">Reference proteome</keyword>
<dbReference type="SMART" id="SM00855">
    <property type="entry name" value="PGAM"/>
    <property type="match status" value="1"/>
</dbReference>
<dbReference type="GO" id="GO:0043456">
    <property type="term" value="P:regulation of pentose-phosphate shunt"/>
    <property type="evidence" value="ECO:0007669"/>
    <property type="project" value="TreeGrafter"/>
</dbReference>
<evidence type="ECO:0000256" key="1">
    <source>
        <dbReference type="ARBA" id="ARBA00022801"/>
    </source>
</evidence>